<evidence type="ECO:0008006" key="2">
    <source>
        <dbReference type="Google" id="ProtNLM"/>
    </source>
</evidence>
<sequence length="311" mass="35982">SKGSSAIRVGDKSIFIKEFAISNLFFNTNQNKVKKIIKLIRANKDSPQLLILDKIVKDGDIAILAKFNFDDKGKLIRNDYEIISTVNDLSLKLLDKTEVKNLSFSFNYTHKKIRLYKLSSDYSGLKISSDSIIINKQNENFLVKGNLKSLENTIPQEILSIILKDYNFENAVLSSDNDFSFNVSKKFKVSDLKINSKINLKEVNLNFDNKNIKKYIPNFDNNFKFSNHSININYKDKIILNGSGEFQIGDQKDKIKYNLYFKDEKINYDLNFDLNEIPIKIDFINFSKKENIKAKLKIEGKNSNKKIKIKK</sequence>
<reference evidence="1" key="1">
    <citation type="submission" date="2018-05" db="EMBL/GenBank/DDBJ databases">
        <authorList>
            <person name="Lanie J.A."/>
            <person name="Ng W.-L."/>
            <person name="Kazmierczak K.M."/>
            <person name="Andrzejewski T.M."/>
            <person name="Davidsen T.M."/>
            <person name="Wayne K.J."/>
            <person name="Tettelin H."/>
            <person name="Glass J.I."/>
            <person name="Rusch D."/>
            <person name="Podicherti R."/>
            <person name="Tsui H.-C.T."/>
            <person name="Winkler M.E."/>
        </authorList>
    </citation>
    <scope>NUCLEOTIDE SEQUENCE</scope>
</reference>
<evidence type="ECO:0000313" key="1">
    <source>
        <dbReference type="EMBL" id="SVD08480.1"/>
    </source>
</evidence>
<feature type="non-terminal residue" evidence="1">
    <location>
        <position position="1"/>
    </location>
</feature>
<dbReference type="AlphaFoldDB" id="A0A382SEU7"/>
<protein>
    <recommendedName>
        <fullName evidence="2">DUF3971 domain-containing protein</fullName>
    </recommendedName>
</protein>
<feature type="non-terminal residue" evidence="1">
    <location>
        <position position="311"/>
    </location>
</feature>
<organism evidence="1">
    <name type="scientific">marine metagenome</name>
    <dbReference type="NCBI Taxonomy" id="408172"/>
    <lineage>
        <taxon>unclassified sequences</taxon>
        <taxon>metagenomes</taxon>
        <taxon>ecological metagenomes</taxon>
    </lineage>
</organism>
<gene>
    <name evidence="1" type="ORF">METZ01_LOCUS361334</name>
</gene>
<accession>A0A382SEU7</accession>
<name>A0A382SEU7_9ZZZZ</name>
<proteinExistence type="predicted"/>
<dbReference type="EMBL" id="UINC01128610">
    <property type="protein sequence ID" value="SVD08480.1"/>
    <property type="molecule type" value="Genomic_DNA"/>
</dbReference>